<dbReference type="Pfam" id="PF13224">
    <property type="entry name" value="DUF4032"/>
    <property type="match status" value="1"/>
</dbReference>
<feature type="domain" description="DUF4032" evidence="1">
    <location>
        <begin position="227"/>
        <end position="388"/>
    </location>
</feature>
<proteinExistence type="predicted"/>
<comment type="caution">
    <text evidence="2">The sequence shown here is derived from an EMBL/GenBank/DDBJ whole genome shotgun (WGS) entry which is preliminary data.</text>
</comment>
<name>A0A3P1TAE5_9ACTN</name>
<dbReference type="EMBL" id="RQZG01000003">
    <property type="protein sequence ID" value="RRD06310.1"/>
    <property type="molecule type" value="Genomic_DNA"/>
</dbReference>
<dbReference type="Proteomes" id="UP000280819">
    <property type="component" value="Unassembled WGS sequence"/>
</dbReference>
<sequence length="456" mass="51814">MPRFLAAKPDAALIRLPWNTPLADWPTQYLVALPRGISRHVVRFLQVGDDILAAKEILEEVAVHEYRQLTELRRLGVPCVEPVGVVLGRTTSDGEPLDPILLTRHLPFSLPYRALFYSGVKLDTVNRLLDAMVALFARLHLTGFYWGDVSLSNILFRRDAGEFAAYLVDAETGEVHERLTNGQRAHDLQIARTNLFGEFCDLEAGGMLDPSLDPQWLVETIEERYHNLWAELTGVEEFSEEEMYRLEGRVRRLNALGFDVAEIDVRTSPDGRTITMQPKVVEAGHHARRLMRLTGLDAEEHQARRLLNDMDTFRAKLPGTMSESVAAHKWLMEVFEPAVGRIPAHLQGKRDPAQFFHELLDYRWYQSQREHREVSTEEAAAGYIADVLTTLPDEHMGNVEPVGQELVNKYDPSHGFVDDDYEKPYDPWEDEANDPEVPVMVGFDIEALRARAAKGQ</sequence>
<protein>
    <submittedName>
        <fullName evidence="2">DUF4032 domain-containing protein</fullName>
    </submittedName>
</protein>
<dbReference type="AlphaFoldDB" id="A0A3P1TAE5"/>
<dbReference type="InterPro" id="IPR025111">
    <property type="entry name" value="DUF4032"/>
</dbReference>
<dbReference type="InterPro" id="IPR011009">
    <property type="entry name" value="Kinase-like_dom_sf"/>
</dbReference>
<organism evidence="2 3">
    <name type="scientific">Arachnia propionica</name>
    <dbReference type="NCBI Taxonomy" id="1750"/>
    <lineage>
        <taxon>Bacteria</taxon>
        <taxon>Bacillati</taxon>
        <taxon>Actinomycetota</taxon>
        <taxon>Actinomycetes</taxon>
        <taxon>Propionibacteriales</taxon>
        <taxon>Propionibacteriaceae</taxon>
        <taxon>Arachnia</taxon>
    </lineage>
</organism>
<dbReference type="RefSeq" id="WP_124843205.1">
    <property type="nucleotide sequence ID" value="NZ_RQZG01000003.1"/>
</dbReference>
<evidence type="ECO:0000313" key="3">
    <source>
        <dbReference type="Proteomes" id="UP000280819"/>
    </source>
</evidence>
<gene>
    <name evidence="2" type="ORF">EII34_04120</name>
</gene>
<dbReference type="SUPFAM" id="SSF56112">
    <property type="entry name" value="Protein kinase-like (PK-like)"/>
    <property type="match status" value="1"/>
</dbReference>
<dbReference type="OrthoDB" id="1550523at2"/>
<dbReference type="Pfam" id="PF06293">
    <property type="entry name" value="Kdo"/>
    <property type="match status" value="1"/>
</dbReference>
<reference evidence="2 3" key="1">
    <citation type="submission" date="2018-11" db="EMBL/GenBank/DDBJ databases">
        <title>Genomes From Bacteria Associated with the Canine Oral Cavity: a Test Case for Automated Genome-Based Taxonomic Assignment.</title>
        <authorList>
            <person name="Coil D.A."/>
            <person name="Jospin G."/>
            <person name="Darling A.E."/>
            <person name="Wallis C."/>
            <person name="Davis I.J."/>
            <person name="Harris S."/>
            <person name="Eisen J.A."/>
            <person name="Holcombe L.J."/>
            <person name="O'Flynn C."/>
        </authorList>
    </citation>
    <scope>NUCLEOTIDE SEQUENCE [LARGE SCALE GENOMIC DNA]</scope>
    <source>
        <strain evidence="2 3">OH887_COT-365</strain>
    </source>
</reference>
<accession>A0A3P1TAE5</accession>
<evidence type="ECO:0000259" key="1">
    <source>
        <dbReference type="Pfam" id="PF13224"/>
    </source>
</evidence>
<evidence type="ECO:0000313" key="2">
    <source>
        <dbReference type="EMBL" id="RRD06310.1"/>
    </source>
</evidence>